<gene>
    <name evidence="6" type="ORF">EDC54_103222</name>
</gene>
<dbReference type="PROSITE" id="PS50850">
    <property type="entry name" value="MFS"/>
    <property type="match status" value="1"/>
</dbReference>
<organism evidence="6 7">
    <name type="scientific">Samsonia erythrinae</name>
    <dbReference type="NCBI Taxonomy" id="160434"/>
    <lineage>
        <taxon>Bacteria</taxon>
        <taxon>Pseudomonadati</taxon>
        <taxon>Pseudomonadota</taxon>
        <taxon>Gammaproteobacteria</taxon>
        <taxon>Enterobacterales</taxon>
        <taxon>Pectobacteriaceae</taxon>
        <taxon>Samsonia</taxon>
    </lineage>
</organism>
<feature type="transmembrane region" description="Helical" evidence="4">
    <location>
        <begin position="259"/>
        <end position="275"/>
    </location>
</feature>
<dbReference type="PANTHER" id="PTHR42910">
    <property type="entry name" value="TRANSPORTER SCO4007-RELATED"/>
    <property type="match status" value="1"/>
</dbReference>
<dbReference type="Pfam" id="PF07690">
    <property type="entry name" value="MFS_1"/>
    <property type="match status" value="1"/>
</dbReference>
<evidence type="ECO:0000256" key="2">
    <source>
        <dbReference type="ARBA" id="ARBA00022989"/>
    </source>
</evidence>
<feature type="transmembrane region" description="Helical" evidence="4">
    <location>
        <begin position="52"/>
        <end position="70"/>
    </location>
</feature>
<feature type="transmembrane region" description="Helical" evidence="4">
    <location>
        <begin position="139"/>
        <end position="158"/>
    </location>
</feature>
<dbReference type="EMBL" id="SMBY01000003">
    <property type="protein sequence ID" value="TCV06966.1"/>
    <property type="molecule type" value="Genomic_DNA"/>
</dbReference>
<name>A0A4R3VQV8_9GAMM</name>
<dbReference type="CDD" id="cd17324">
    <property type="entry name" value="MFS_NepI_like"/>
    <property type="match status" value="1"/>
</dbReference>
<evidence type="ECO:0000313" key="7">
    <source>
        <dbReference type="Proteomes" id="UP000295433"/>
    </source>
</evidence>
<evidence type="ECO:0000256" key="1">
    <source>
        <dbReference type="ARBA" id="ARBA00022692"/>
    </source>
</evidence>
<sequence>MTNTMTQPTFRLGRGTCFLLAIACGITVANVYLSQPLLNEIARYFGAAPEHASLVASLAQTGYACGILFVVPCADSLSPRRLCGALLVMTSLMLLASSFAPGLDILVIASFFLTTFTVIPQVIIPFAVSVADKGQTGRVIASLQTGLILGILLARTFSGVLADLTGTWRAPFLVAAVLNLSVLMMLAFCLPAASHHTPRLTFKRYLALLRPIPGLIVKYPPLLLSCLMGFLVFGAFSAFWATLAYYLASPAFGMTPAEIGLFGLWGAAGALLAPRMGRLSDRFSPELVNAVSLIAVALAFFLFWSPYGYPLALLVVGVNLLDFGLQSGQIANQARIFTLPAEFRARLNTVYMVFTFTGGAIGAAMGAHLWALWGWGAVCLLGIAMLILAATVLRLLSRRVRP</sequence>
<keyword evidence="7" id="KW-1185">Reference proteome</keyword>
<protein>
    <submittedName>
        <fullName evidence="6">Putative MFS family arabinose efflux permease</fullName>
    </submittedName>
</protein>
<dbReference type="InterPro" id="IPR011701">
    <property type="entry name" value="MFS"/>
</dbReference>
<reference evidence="6 7" key="1">
    <citation type="submission" date="2019-03" db="EMBL/GenBank/DDBJ databases">
        <title>Genomic Encyclopedia of Type Strains, Phase IV (KMG-IV): sequencing the most valuable type-strain genomes for metagenomic binning, comparative biology and taxonomic classification.</title>
        <authorList>
            <person name="Goeker M."/>
        </authorList>
    </citation>
    <scope>NUCLEOTIDE SEQUENCE [LARGE SCALE GENOMIC DNA]</scope>
    <source>
        <strain evidence="6 7">DSM 16730</strain>
    </source>
</reference>
<dbReference type="Gene3D" id="1.20.1250.20">
    <property type="entry name" value="MFS general substrate transporter like domains"/>
    <property type="match status" value="1"/>
</dbReference>
<dbReference type="SUPFAM" id="SSF103473">
    <property type="entry name" value="MFS general substrate transporter"/>
    <property type="match status" value="1"/>
</dbReference>
<feature type="transmembrane region" description="Helical" evidence="4">
    <location>
        <begin position="222"/>
        <end position="247"/>
    </location>
</feature>
<dbReference type="InterPro" id="IPR036259">
    <property type="entry name" value="MFS_trans_sf"/>
</dbReference>
<dbReference type="AlphaFoldDB" id="A0A4R3VQV8"/>
<keyword evidence="3 4" id="KW-0472">Membrane</keyword>
<comment type="caution">
    <text evidence="6">The sequence shown here is derived from an EMBL/GenBank/DDBJ whole genome shotgun (WGS) entry which is preliminary data.</text>
</comment>
<feature type="transmembrane region" description="Helical" evidence="4">
    <location>
        <begin position="105"/>
        <end position="127"/>
    </location>
</feature>
<accession>A0A4R3VQV8</accession>
<feature type="transmembrane region" description="Helical" evidence="4">
    <location>
        <begin position="82"/>
        <end position="99"/>
    </location>
</feature>
<dbReference type="PANTHER" id="PTHR42910:SF1">
    <property type="entry name" value="MAJOR FACILITATOR SUPERFAMILY (MFS) PROFILE DOMAIN-CONTAINING PROTEIN"/>
    <property type="match status" value="1"/>
</dbReference>
<dbReference type="GO" id="GO:0022857">
    <property type="term" value="F:transmembrane transporter activity"/>
    <property type="evidence" value="ECO:0007669"/>
    <property type="project" value="InterPro"/>
</dbReference>
<dbReference type="InterPro" id="IPR020846">
    <property type="entry name" value="MFS_dom"/>
</dbReference>
<feature type="transmembrane region" description="Helical" evidence="4">
    <location>
        <begin position="349"/>
        <end position="367"/>
    </location>
</feature>
<feature type="transmembrane region" description="Helical" evidence="4">
    <location>
        <begin position="287"/>
        <end position="305"/>
    </location>
</feature>
<feature type="transmembrane region" description="Helical" evidence="4">
    <location>
        <begin position="12"/>
        <end position="32"/>
    </location>
</feature>
<dbReference type="RefSeq" id="WP_230514490.1">
    <property type="nucleotide sequence ID" value="NZ_JAWIZJ010000003.1"/>
</dbReference>
<evidence type="ECO:0000313" key="6">
    <source>
        <dbReference type="EMBL" id="TCV06966.1"/>
    </source>
</evidence>
<keyword evidence="2 4" id="KW-1133">Transmembrane helix</keyword>
<feature type="transmembrane region" description="Helical" evidence="4">
    <location>
        <begin position="311"/>
        <end position="328"/>
    </location>
</feature>
<feature type="transmembrane region" description="Helical" evidence="4">
    <location>
        <begin position="170"/>
        <end position="193"/>
    </location>
</feature>
<evidence type="ECO:0000256" key="4">
    <source>
        <dbReference type="SAM" id="Phobius"/>
    </source>
</evidence>
<evidence type="ECO:0000259" key="5">
    <source>
        <dbReference type="PROSITE" id="PS50850"/>
    </source>
</evidence>
<evidence type="ECO:0000256" key="3">
    <source>
        <dbReference type="ARBA" id="ARBA00023136"/>
    </source>
</evidence>
<feature type="domain" description="Major facilitator superfamily (MFS) profile" evidence="5">
    <location>
        <begin position="16"/>
        <end position="401"/>
    </location>
</feature>
<dbReference type="Proteomes" id="UP000295433">
    <property type="component" value="Unassembled WGS sequence"/>
</dbReference>
<feature type="transmembrane region" description="Helical" evidence="4">
    <location>
        <begin position="373"/>
        <end position="396"/>
    </location>
</feature>
<proteinExistence type="predicted"/>
<keyword evidence="1 4" id="KW-0812">Transmembrane</keyword>